<gene>
    <name evidence="1" type="ORF">ACOLOM_LOCUS5905</name>
</gene>
<reference evidence="1" key="1">
    <citation type="submission" date="2021-06" db="EMBL/GenBank/DDBJ databases">
        <authorList>
            <person name="Kallberg Y."/>
            <person name="Tangrot J."/>
            <person name="Rosling A."/>
        </authorList>
    </citation>
    <scope>NUCLEOTIDE SEQUENCE</scope>
    <source>
        <strain evidence="1">CL356</strain>
    </source>
</reference>
<feature type="non-terminal residue" evidence="1">
    <location>
        <position position="1"/>
    </location>
</feature>
<evidence type="ECO:0000313" key="1">
    <source>
        <dbReference type="EMBL" id="CAG8579233.1"/>
    </source>
</evidence>
<sequence>ILVATHQKTSIPIDANINKEPLCGHRTIKAKGWNYHQGPEWLWITGYFLRAYFHFDTQVGRGKNDPNETVHAITRHLLPHRSIIETSPWAGLPELTNKDGAECPFACPTQAWSSATLLDLFDDIRKLEISMTT</sequence>
<name>A0ACA9MAU3_9GLOM</name>
<proteinExistence type="predicted"/>
<protein>
    <submittedName>
        <fullName evidence="1">16676_t:CDS:1</fullName>
    </submittedName>
</protein>
<accession>A0ACA9MAU3</accession>
<evidence type="ECO:0000313" key="2">
    <source>
        <dbReference type="Proteomes" id="UP000789525"/>
    </source>
</evidence>
<dbReference type="Proteomes" id="UP000789525">
    <property type="component" value="Unassembled WGS sequence"/>
</dbReference>
<keyword evidence="2" id="KW-1185">Reference proteome</keyword>
<dbReference type="EMBL" id="CAJVPT010011416">
    <property type="protein sequence ID" value="CAG8579233.1"/>
    <property type="molecule type" value="Genomic_DNA"/>
</dbReference>
<comment type="caution">
    <text evidence="1">The sequence shown here is derived from an EMBL/GenBank/DDBJ whole genome shotgun (WGS) entry which is preliminary data.</text>
</comment>
<organism evidence="1 2">
    <name type="scientific">Acaulospora colombiana</name>
    <dbReference type="NCBI Taxonomy" id="27376"/>
    <lineage>
        <taxon>Eukaryota</taxon>
        <taxon>Fungi</taxon>
        <taxon>Fungi incertae sedis</taxon>
        <taxon>Mucoromycota</taxon>
        <taxon>Glomeromycotina</taxon>
        <taxon>Glomeromycetes</taxon>
        <taxon>Diversisporales</taxon>
        <taxon>Acaulosporaceae</taxon>
        <taxon>Acaulospora</taxon>
    </lineage>
</organism>